<dbReference type="AlphaFoldDB" id="A0A9P5MNW7"/>
<gene>
    <name evidence="1" type="ORF">DFH94DRAFT_600156</name>
</gene>
<dbReference type="OrthoDB" id="3242516at2759"/>
<sequence>QDNLIEDSNDKRSSLAEYAAEHWVGHAQFEDVVSRIKGMEDLFDPDKPYFAAWCQLHDIDTNCPKSVFFLFTPNPKSGAKMPLYYALLCRFLNLMEQLIIKHPEHVNAIGSNYGTPAMAALERRHFKLAQVLHCNGSTVDLQGRAEVSLLQSATYYWDLEMVQVLLD</sequence>
<dbReference type="Proteomes" id="UP000759537">
    <property type="component" value="Unassembled WGS sequence"/>
</dbReference>
<protein>
    <submittedName>
        <fullName evidence="1">Uncharacterized protein</fullName>
    </submittedName>
</protein>
<reference evidence="1" key="2">
    <citation type="journal article" date="2020" name="Nat. Commun.">
        <title>Large-scale genome sequencing of mycorrhizal fungi provides insights into the early evolution of symbiotic traits.</title>
        <authorList>
            <person name="Miyauchi S."/>
            <person name="Kiss E."/>
            <person name="Kuo A."/>
            <person name="Drula E."/>
            <person name="Kohler A."/>
            <person name="Sanchez-Garcia M."/>
            <person name="Morin E."/>
            <person name="Andreopoulos B."/>
            <person name="Barry K.W."/>
            <person name="Bonito G."/>
            <person name="Buee M."/>
            <person name="Carver A."/>
            <person name="Chen C."/>
            <person name="Cichocki N."/>
            <person name="Clum A."/>
            <person name="Culley D."/>
            <person name="Crous P.W."/>
            <person name="Fauchery L."/>
            <person name="Girlanda M."/>
            <person name="Hayes R.D."/>
            <person name="Keri Z."/>
            <person name="LaButti K."/>
            <person name="Lipzen A."/>
            <person name="Lombard V."/>
            <person name="Magnuson J."/>
            <person name="Maillard F."/>
            <person name="Murat C."/>
            <person name="Nolan M."/>
            <person name="Ohm R.A."/>
            <person name="Pangilinan J."/>
            <person name="Pereira M.F."/>
            <person name="Perotto S."/>
            <person name="Peter M."/>
            <person name="Pfister S."/>
            <person name="Riley R."/>
            <person name="Sitrit Y."/>
            <person name="Stielow J.B."/>
            <person name="Szollosi G."/>
            <person name="Zifcakova L."/>
            <person name="Stursova M."/>
            <person name="Spatafora J.W."/>
            <person name="Tedersoo L."/>
            <person name="Vaario L.M."/>
            <person name="Yamada A."/>
            <person name="Yan M."/>
            <person name="Wang P."/>
            <person name="Xu J."/>
            <person name="Bruns T."/>
            <person name="Baldrian P."/>
            <person name="Vilgalys R."/>
            <person name="Dunand C."/>
            <person name="Henrissat B."/>
            <person name="Grigoriev I.V."/>
            <person name="Hibbett D."/>
            <person name="Nagy L.G."/>
            <person name="Martin F.M."/>
        </authorList>
    </citation>
    <scope>NUCLEOTIDE SEQUENCE</scope>
    <source>
        <strain evidence="1">Prilba</strain>
    </source>
</reference>
<keyword evidence="2" id="KW-1185">Reference proteome</keyword>
<feature type="non-terminal residue" evidence="1">
    <location>
        <position position="1"/>
    </location>
</feature>
<dbReference type="Gene3D" id="1.25.40.20">
    <property type="entry name" value="Ankyrin repeat-containing domain"/>
    <property type="match status" value="1"/>
</dbReference>
<comment type="caution">
    <text evidence="1">The sequence shown here is derived from an EMBL/GenBank/DDBJ whole genome shotgun (WGS) entry which is preliminary data.</text>
</comment>
<feature type="non-terminal residue" evidence="1">
    <location>
        <position position="167"/>
    </location>
</feature>
<evidence type="ECO:0000313" key="1">
    <source>
        <dbReference type="EMBL" id="KAF8459972.1"/>
    </source>
</evidence>
<dbReference type="InterPro" id="IPR036770">
    <property type="entry name" value="Ankyrin_rpt-contain_sf"/>
</dbReference>
<dbReference type="SUPFAM" id="SSF48403">
    <property type="entry name" value="Ankyrin repeat"/>
    <property type="match status" value="1"/>
</dbReference>
<dbReference type="EMBL" id="WHVB01000214">
    <property type="protein sequence ID" value="KAF8459972.1"/>
    <property type="molecule type" value="Genomic_DNA"/>
</dbReference>
<proteinExistence type="predicted"/>
<name>A0A9P5MNW7_9AGAM</name>
<reference evidence="1" key="1">
    <citation type="submission" date="2019-10" db="EMBL/GenBank/DDBJ databases">
        <authorList>
            <consortium name="DOE Joint Genome Institute"/>
            <person name="Kuo A."/>
            <person name="Miyauchi S."/>
            <person name="Kiss E."/>
            <person name="Drula E."/>
            <person name="Kohler A."/>
            <person name="Sanchez-Garcia M."/>
            <person name="Andreopoulos B."/>
            <person name="Barry K.W."/>
            <person name="Bonito G."/>
            <person name="Buee M."/>
            <person name="Carver A."/>
            <person name="Chen C."/>
            <person name="Cichocki N."/>
            <person name="Clum A."/>
            <person name="Culley D."/>
            <person name="Crous P.W."/>
            <person name="Fauchery L."/>
            <person name="Girlanda M."/>
            <person name="Hayes R."/>
            <person name="Keri Z."/>
            <person name="LaButti K."/>
            <person name="Lipzen A."/>
            <person name="Lombard V."/>
            <person name="Magnuson J."/>
            <person name="Maillard F."/>
            <person name="Morin E."/>
            <person name="Murat C."/>
            <person name="Nolan M."/>
            <person name="Ohm R."/>
            <person name="Pangilinan J."/>
            <person name="Pereira M."/>
            <person name="Perotto S."/>
            <person name="Peter M."/>
            <person name="Riley R."/>
            <person name="Sitrit Y."/>
            <person name="Stielow B."/>
            <person name="Szollosi G."/>
            <person name="Zifcakova L."/>
            <person name="Stursova M."/>
            <person name="Spatafora J.W."/>
            <person name="Tedersoo L."/>
            <person name="Vaario L.-M."/>
            <person name="Yamada A."/>
            <person name="Yan M."/>
            <person name="Wang P."/>
            <person name="Xu J."/>
            <person name="Bruns T."/>
            <person name="Baldrian P."/>
            <person name="Vilgalys R."/>
            <person name="Henrissat B."/>
            <person name="Grigoriev I.V."/>
            <person name="Hibbett D."/>
            <person name="Nagy L.G."/>
            <person name="Martin F.M."/>
        </authorList>
    </citation>
    <scope>NUCLEOTIDE SEQUENCE</scope>
    <source>
        <strain evidence="1">Prilba</strain>
    </source>
</reference>
<accession>A0A9P5MNW7</accession>
<evidence type="ECO:0000313" key="2">
    <source>
        <dbReference type="Proteomes" id="UP000759537"/>
    </source>
</evidence>
<organism evidence="1 2">
    <name type="scientific">Russula ochroleuca</name>
    <dbReference type="NCBI Taxonomy" id="152965"/>
    <lineage>
        <taxon>Eukaryota</taxon>
        <taxon>Fungi</taxon>
        <taxon>Dikarya</taxon>
        <taxon>Basidiomycota</taxon>
        <taxon>Agaricomycotina</taxon>
        <taxon>Agaricomycetes</taxon>
        <taxon>Russulales</taxon>
        <taxon>Russulaceae</taxon>
        <taxon>Russula</taxon>
    </lineage>
</organism>